<protein>
    <submittedName>
        <fullName evidence="1">Uncharacterized protein</fullName>
    </submittedName>
</protein>
<organism evidence="1 2">
    <name type="scientific">Iodidimonas nitroreducens</name>
    <dbReference type="NCBI Taxonomy" id="1236968"/>
    <lineage>
        <taxon>Bacteria</taxon>
        <taxon>Pseudomonadati</taxon>
        <taxon>Pseudomonadota</taxon>
        <taxon>Alphaproteobacteria</taxon>
        <taxon>Iodidimonadales</taxon>
        <taxon>Iodidimonadaceae</taxon>
        <taxon>Iodidimonas</taxon>
    </lineage>
</organism>
<gene>
    <name evidence="1" type="ORF">JCM17846_28630</name>
</gene>
<proteinExistence type="predicted"/>
<evidence type="ECO:0000313" key="2">
    <source>
        <dbReference type="Proteomes" id="UP000324996"/>
    </source>
</evidence>
<accession>A0A5A7N9Y7</accession>
<dbReference type="EMBL" id="BKCN01000019">
    <property type="protein sequence ID" value="GER05181.1"/>
    <property type="molecule type" value="Genomic_DNA"/>
</dbReference>
<comment type="caution">
    <text evidence="1">The sequence shown here is derived from an EMBL/GenBank/DDBJ whole genome shotgun (WGS) entry which is preliminary data.</text>
</comment>
<name>A0A5A7N9Y7_9PROT</name>
<dbReference type="RefSeq" id="WP_150007337.1">
    <property type="nucleotide sequence ID" value="NZ_BKCN01000019.1"/>
</dbReference>
<keyword evidence="2" id="KW-1185">Reference proteome</keyword>
<dbReference type="AlphaFoldDB" id="A0A5A7N9Y7"/>
<sequence length="86" mass="9390">MKEILKKHRQSFTALGYSEEQADDLIHRISKIMLAFIEAAWGLHPAQLAKQAGVKKSLPVRGQCAKIGTKAKQTDREDSAGEAADG</sequence>
<dbReference type="Proteomes" id="UP000324996">
    <property type="component" value="Unassembled WGS sequence"/>
</dbReference>
<reference evidence="1 2" key="1">
    <citation type="submission" date="2019-09" db="EMBL/GenBank/DDBJ databases">
        <title>NBRP : Genome information of microbial organism related human and environment.</title>
        <authorList>
            <person name="Hattori M."/>
            <person name="Oshima K."/>
            <person name="Inaba H."/>
            <person name="Suda W."/>
            <person name="Sakamoto M."/>
            <person name="Iino T."/>
            <person name="Kitahara M."/>
            <person name="Oshida Y."/>
            <person name="Iida T."/>
            <person name="Kudo T."/>
            <person name="Itoh T."/>
            <person name="Ohkuma M."/>
        </authorList>
    </citation>
    <scope>NUCLEOTIDE SEQUENCE [LARGE SCALE GENOMIC DNA]</scope>
    <source>
        <strain evidence="1 2">Q-1</strain>
    </source>
</reference>
<evidence type="ECO:0000313" key="1">
    <source>
        <dbReference type="EMBL" id="GER05181.1"/>
    </source>
</evidence>